<dbReference type="PANTHER" id="PTHR30026">
    <property type="entry name" value="OUTER MEMBRANE PROTEIN TOLC"/>
    <property type="match status" value="1"/>
</dbReference>
<keyword evidence="6" id="KW-0472">Membrane</keyword>
<dbReference type="RefSeq" id="WP_092794476.1">
    <property type="nucleotide sequence ID" value="NZ_FOPC01000019.1"/>
</dbReference>
<evidence type="ECO:0000256" key="5">
    <source>
        <dbReference type="ARBA" id="ARBA00022692"/>
    </source>
</evidence>
<comment type="similarity">
    <text evidence="2">Belongs to the outer membrane factor (OMF) (TC 1.B.17) family.</text>
</comment>
<dbReference type="GO" id="GO:1990281">
    <property type="term" value="C:efflux pump complex"/>
    <property type="evidence" value="ECO:0007669"/>
    <property type="project" value="TreeGrafter"/>
</dbReference>
<dbReference type="STRING" id="435880.SAMN04487988_11935"/>
<protein>
    <submittedName>
        <fullName evidence="8">Outer membrane protein TolC</fullName>
    </submittedName>
</protein>
<evidence type="ECO:0000256" key="3">
    <source>
        <dbReference type="ARBA" id="ARBA00022448"/>
    </source>
</evidence>
<dbReference type="SUPFAM" id="SSF56954">
    <property type="entry name" value="Outer membrane efflux proteins (OEP)"/>
    <property type="match status" value="1"/>
</dbReference>
<evidence type="ECO:0000256" key="7">
    <source>
        <dbReference type="ARBA" id="ARBA00023237"/>
    </source>
</evidence>
<dbReference type="Gene3D" id="1.20.1600.10">
    <property type="entry name" value="Outer membrane efflux proteins (OEP)"/>
    <property type="match status" value="1"/>
</dbReference>
<gene>
    <name evidence="8" type="ORF">SAMN04487988_11935</name>
</gene>
<proteinExistence type="inferred from homology"/>
<evidence type="ECO:0000313" key="9">
    <source>
        <dbReference type="Proteomes" id="UP000199642"/>
    </source>
</evidence>
<evidence type="ECO:0000256" key="1">
    <source>
        <dbReference type="ARBA" id="ARBA00004442"/>
    </source>
</evidence>
<dbReference type="OrthoDB" id="1674454at2"/>
<dbReference type="GO" id="GO:0009279">
    <property type="term" value="C:cell outer membrane"/>
    <property type="evidence" value="ECO:0007669"/>
    <property type="project" value="UniProtKB-SubCell"/>
</dbReference>
<organism evidence="8 9">
    <name type="scientific">Algoriphagus hitonicola</name>
    <dbReference type="NCBI Taxonomy" id="435880"/>
    <lineage>
        <taxon>Bacteria</taxon>
        <taxon>Pseudomonadati</taxon>
        <taxon>Bacteroidota</taxon>
        <taxon>Cytophagia</taxon>
        <taxon>Cytophagales</taxon>
        <taxon>Cyclobacteriaceae</taxon>
        <taxon>Algoriphagus</taxon>
    </lineage>
</organism>
<dbReference type="Pfam" id="PF02321">
    <property type="entry name" value="OEP"/>
    <property type="match status" value="1"/>
</dbReference>
<evidence type="ECO:0000256" key="4">
    <source>
        <dbReference type="ARBA" id="ARBA00022452"/>
    </source>
</evidence>
<keyword evidence="7" id="KW-0998">Cell outer membrane</keyword>
<keyword evidence="9" id="KW-1185">Reference proteome</keyword>
<evidence type="ECO:0000256" key="2">
    <source>
        <dbReference type="ARBA" id="ARBA00007613"/>
    </source>
</evidence>
<keyword evidence="3" id="KW-0813">Transport</keyword>
<keyword evidence="5" id="KW-0812">Transmembrane</keyword>
<dbReference type="AlphaFoldDB" id="A0A1I2XJ64"/>
<reference evidence="9" key="1">
    <citation type="submission" date="2016-10" db="EMBL/GenBank/DDBJ databases">
        <authorList>
            <person name="Varghese N."/>
            <person name="Submissions S."/>
        </authorList>
    </citation>
    <scope>NUCLEOTIDE SEQUENCE [LARGE SCALE GENOMIC DNA]</scope>
    <source>
        <strain evidence="9">DSM 19315</strain>
    </source>
</reference>
<sequence>MAFSRLRLSILIFSAWLLTSGSGLGQILQFESLDALLLYAQKQAPEEEIRALQLERGQTVEKMAQYSLFPKIRAFGTWDDYLQLPVQLIPSEAFGGEPGTFTEIQFGTQYQLNLGIEASLPLINIGLWNQIKSEKYQAEMVSREIASQQLAWKEQISRQYYLLLLHQESLEIAQKNSEAADSIFYSAKAQFDVGELEPLPYQRIKANAFSAKNQEEIQRKQSLKTKQNLLRLIGESPNEELILSERLRNQKLKDINPEYELDQLPDWQLAQQQTQLSAQRLQEAKTAYFPTLSASGRFYQQTLSNDFNLQEKNAFEVGLIGLNLEWNLFSGGKQRLRSRQAKLDWEIAQRQEQITQETLQEEKLGLQAEIIQNQAVLQNFEEVITLYEDNFHLAGVQWLEGLITVDELLQVQQELLEQQRQYLGTLAELCTAKALIAFRIQSSISTR</sequence>
<dbReference type="InterPro" id="IPR051906">
    <property type="entry name" value="TolC-like"/>
</dbReference>
<comment type="subcellular location">
    <subcellularLocation>
        <location evidence="1">Cell outer membrane</location>
    </subcellularLocation>
</comment>
<dbReference type="PANTHER" id="PTHR30026:SF20">
    <property type="entry name" value="OUTER MEMBRANE PROTEIN TOLC"/>
    <property type="match status" value="1"/>
</dbReference>
<name>A0A1I2XJ64_9BACT</name>
<evidence type="ECO:0000256" key="6">
    <source>
        <dbReference type="ARBA" id="ARBA00023136"/>
    </source>
</evidence>
<dbReference type="InterPro" id="IPR003423">
    <property type="entry name" value="OMP_efflux"/>
</dbReference>
<accession>A0A1I2XJ64</accession>
<dbReference type="GO" id="GO:0015562">
    <property type="term" value="F:efflux transmembrane transporter activity"/>
    <property type="evidence" value="ECO:0007669"/>
    <property type="project" value="InterPro"/>
</dbReference>
<keyword evidence="4" id="KW-1134">Transmembrane beta strand</keyword>
<dbReference type="Proteomes" id="UP000199642">
    <property type="component" value="Unassembled WGS sequence"/>
</dbReference>
<evidence type="ECO:0000313" key="8">
    <source>
        <dbReference type="EMBL" id="SFH13455.1"/>
    </source>
</evidence>
<dbReference type="EMBL" id="FOPC01000019">
    <property type="protein sequence ID" value="SFH13455.1"/>
    <property type="molecule type" value="Genomic_DNA"/>
</dbReference>
<dbReference type="GO" id="GO:0015288">
    <property type="term" value="F:porin activity"/>
    <property type="evidence" value="ECO:0007669"/>
    <property type="project" value="TreeGrafter"/>
</dbReference>